<keyword evidence="5" id="KW-1185">Reference proteome</keyword>
<dbReference type="InterPro" id="IPR052037">
    <property type="entry name" value="LPS_export_LptA"/>
</dbReference>
<dbReference type="PANTHER" id="PTHR36504">
    <property type="entry name" value="LIPOPOLYSACCHARIDE EXPORT SYSTEM PROTEIN LPTA"/>
    <property type="match status" value="1"/>
</dbReference>
<protein>
    <recommendedName>
        <fullName evidence="3">Organic solvent tolerance-like N-terminal domain-containing protein</fullName>
    </recommendedName>
</protein>
<dbReference type="GO" id="GO:0009279">
    <property type="term" value="C:cell outer membrane"/>
    <property type="evidence" value="ECO:0007669"/>
    <property type="project" value="TreeGrafter"/>
</dbReference>
<feature type="chain" id="PRO_5029761507" description="Organic solvent tolerance-like N-terminal domain-containing protein" evidence="2">
    <location>
        <begin position="24"/>
        <end position="173"/>
    </location>
</feature>
<organism evidence="4 5">
    <name type="scientific">Desulfovibrio psychrotolerans</name>
    <dbReference type="NCBI Taxonomy" id="415242"/>
    <lineage>
        <taxon>Bacteria</taxon>
        <taxon>Pseudomonadati</taxon>
        <taxon>Thermodesulfobacteriota</taxon>
        <taxon>Desulfovibrionia</taxon>
        <taxon>Desulfovibrionales</taxon>
        <taxon>Desulfovibrionaceae</taxon>
        <taxon>Desulfovibrio</taxon>
    </lineage>
</organism>
<feature type="domain" description="Organic solvent tolerance-like N-terminal" evidence="3">
    <location>
        <begin position="31"/>
        <end position="150"/>
    </location>
</feature>
<reference evidence="4 5" key="1">
    <citation type="submission" date="2020-05" db="EMBL/GenBank/DDBJ databases">
        <title>Draft genome sequence of Desulfovibrio psychrotolerans JS1T.</title>
        <authorList>
            <person name="Ueno A."/>
            <person name="Tamazawa S."/>
            <person name="Tamamura S."/>
            <person name="Murakami T."/>
            <person name="Kiyama T."/>
            <person name="Inomata H."/>
            <person name="Amano Y."/>
            <person name="Miyakawa K."/>
            <person name="Tamaki H."/>
            <person name="Naganuma T."/>
            <person name="Kaneko K."/>
        </authorList>
    </citation>
    <scope>NUCLEOTIDE SEQUENCE [LARGE SCALE GENOMIC DNA]</scope>
    <source>
        <strain evidence="4 5">JS1</strain>
    </source>
</reference>
<dbReference type="PANTHER" id="PTHR36504:SF1">
    <property type="entry name" value="LIPOPOLYSACCHARIDE EXPORT SYSTEM PROTEIN LPTA"/>
    <property type="match status" value="1"/>
</dbReference>
<sequence>MCCLLLAVGVFAMAICLAGPARAQEEIPVRITSDKLSYDATGQNVRFLGKVHVTHPDAQLWADSITVVLSSSGNSGKKKEEAPAMDAGQIERIIAEGSVRVTMQDGKNGSCAKATYDLTTGILVMEGQPILRDGENSIQGHTINFYVKENKSEVLGSSDKPVEAIFTAPKRFN</sequence>
<dbReference type="Proteomes" id="UP000503820">
    <property type="component" value="Unassembled WGS sequence"/>
</dbReference>
<gene>
    <name evidence="4" type="ORF">DSM19430T_01260</name>
</gene>
<comment type="caution">
    <text evidence="4">The sequence shown here is derived from an EMBL/GenBank/DDBJ whole genome shotgun (WGS) entry which is preliminary data.</text>
</comment>
<dbReference type="EMBL" id="BLVP01000001">
    <property type="protein sequence ID" value="GFM35442.1"/>
    <property type="molecule type" value="Genomic_DNA"/>
</dbReference>
<dbReference type="GO" id="GO:0030288">
    <property type="term" value="C:outer membrane-bounded periplasmic space"/>
    <property type="evidence" value="ECO:0007669"/>
    <property type="project" value="TreeGrafter"/>
</dbReference>
<dbReference type="AlphaFoldDB" id="A0A7J0BQI5"/>
<dbReference type="Pfam" id="PF03968">
    <property type="entry name" value="LptD_N"/>
    <property type="match status" value="1"/>
</dbReference>
<dbReference type="InterPro" id="IPR005653">
    <property type="entry name" value="OstA-like_N"/>
</dbReference>
<evidence type="ECO:0000256" key="1">
    <source>
        <dbReference type="ARBA" id="ARBA00022729"/>
    </source>
</evidence>
<evidence type="ECO:0000313" key="5">
    <source>
        <dbReference type="Proteomes" id="UP000503820"/>
    </source>
</evidence>
<evidence type="ECO:0000313" key="4">
    <source>
        <dbReference type="EMBL" id="GFM35442.1"/>
    </source>
</evidence>
<proteinExistence type="predicted"/>
<evidence type="ECO:0000259" key="3">
    <source>
        <dbReference type="Pfam" id="PF03968"/>
    </source>
</evidence>
<keyword evidence="1 2" id="KW-0732">Signal</keyword>
<name>A0A7J0BQI5_9BACT</name>
<evidence type="ECO:0000256" key="2">
    <source>
        <dbReference type="SAM" id="SignalP"/>
    </source>
</evidence>
<dbReference type="Gene3D" id="2.60.450.10">
    <property type="entry name" value="Lipopolysaccharide (LPS) transport protein A like domain"/>
    <property type="match status" value="1"/>
</dbReference>
<dbReference type="GO" id="GO:0017089">
    <property type="term" value="F:glycolipid transfer activity"/>
    <property type="evidence" value="ECO:0007669"/>
    <property type="project" value="TreeGrafter"/>
</dbReference>
<feature type="signal peptide" evidence="2">
    <location>
        <begin position="1"/>
        <end position="23"/>
    </location>
</feature>
<dbReference type="GO" id="GO:0015920">
    <property type="term" value="P:lipopolysaccharide transport"/>
    <property type="evidence" value="ECO:0007669"/>
    <property type="project" value="TreeGrafter"/>
</dbReference>
<accession>A0A7J0BQI5</accession>